<evidence type="ECO:0000313" key="3">
    <source>
        <dbReference type="EMBL" id="KAB0796284.1"/>
    </source>
</evidence>
<protein>
    <recommendedName>
        <fullName evidence="2">Cadherin domain-containing protein</fullName>
    </recommendedName>
</protein>
<accession>A0A5N4AG47</accession>
<feature type="domain" description="Cadherin" evidence="2">
    <location>
        <begin position="71"/>
        <end position="175"/>
    </location>
</feature>
<name>A0A5N4AG47_PHOPY</name>
<dbReference type="InterPro" id="IPR002126">
    <property type="entry name" value="Cadherin-like_dom"/>
</dbReference>
<evidence type="ECO:0000256" key="1">
    <source>
        <dbReference type="PROSITE-ProRule" id="PRU00043"/>
    </source>
</evidence>
<dbReference type="EMBL" id="VVIM01000007">
    <property type="protein sequence ID" value="KAB0796284.1"/>
    <property type="molecule type" value="Genomic_DNA"/>
</dbReference>
<proteinExistence type="predicted"/>
<dbReference type="GO" id="GO:0005509">
    <property type="term" value="F:calcium ion binding"/>
    <property type="evidence" value="ECO:0007669"/>
    <property type="project" value="UniProtKB-UniRule"/>
</dbReference>
<dbReference type="Gene3D" id="2.60.40.60">
    <property type="entry name" value="Cadherins"/>
    <property type="match status" value="1"/>
</dbReference>
<dbReference type="Proteomes" id="UP000327044">
    <property type="component" value="Unassembled WGS sequence"/>
</dbReference>
<dbReference type="GO" id="GO:0007156">
    <property type="term" value="P:homophilic cell adhesion via plasma membrane adhesion molecules"/>
    <property type="evidence" value="ECO:0007669"/>
    <property type="project" value="InterPro"/>
</dbReference>
<dbReference type="InParanoid" id="A0A5N4AG47"/>
<dbReference type="InterPro" id="IPR015919">
    <property type="entry name" value="Cadherin-like_sf"/>
</dbReference>
<dbReference type="AlphaFoldDB" id="A0A5N4AG47"/>
<dbReference type="PROSITE" id="PS50268">
    <property type="entry name" value="CADHERIN_2"/>
    <property type="match status" value="1"/>
</dbReference>
<keyword evidence="1" id="KW-0106">Calcium</keyword>
<dbReference type="CDD" id="cd11304">
    <property type="entry name" value="Cadherin_repeat"/>
    <property type="match status" value="1"/>
</dbReference>
<dbReference type="SUPFAM" id="SSF49313">
    <property type="entry name" value="Cadherin-like"/>
    <property type="match status" value="1"/>
</dbReference>
<comment type="caution">
    <text evidence="3">The sequence shown here is derived from an EMBL/GenBank/DDBJ whole genome shotgun (WGS) entry which is preliminary data.</text>
</comment>
<keyword evidence="4" id="KW-1185">Reference proteome</keyword>
<gene>
    <name evidence="3" type="ORF">PPYR_10345</name>
</gene>
<evidence type="ECO:0000259" key="2">
    <source>
        <dbReference type="PROSITE" id="PS50268"/>
    </source>
</evidence>
<reference evidence="3 4" key="1">
    <citation type="journal article" date="2018" name="Elife">
        <title>Firefly genomes illuminate parallel origins of bioluminescence in beetles.</title>
        <authorList>
            <person name="Fallon T.R."/>
            <person name="Lower S.E."/>
            <person name="Chang C.H."/>
            <person name="Bessho-Uehara M."/>
            <person name="Martin G.J."/>
            <person name="Bewick A.J."/>
            <person name="Behringer M."/>
            <person name="Debat H.J."/>
            <person name="Wong I."/>
            <person name="Day J.C."/>
            <person name="Suvorov A."/>
            <person name="Silva C.J."/>
            <person name="Stanger-Hall K.F."/>
            <person name="Hall D.W."/>
            <person name="Schmitz R.J."/>
            <person name="Nelson D.R."/>
            <person name="Lewis S.M."/>
            <person name="Shigenobu S."/>
            <person name="Bybee S.M."/>
            <person name="Larracuente A.M."/>
            <person name="Oba Y."/>
            <person name="Weng J.K."/>
        </authorList>
    </citation>
    <scope>NUCLEOTIDE SEQUENCE [LARGE SCALE GENOMIC DNA]</scope>
    <source>
        <strain evidence="3">1611_PpyrPB1</strain>
        <tissue evidence="3">Whole body</tissue>
    </source>
</reference>
<sequence>MLNDELILYTTENFSKLVEEKHEGDIKIILHFKCSDDREDYISVYQKIAILNRNSPVFSRKIYHYKLGMAIPEDFELTELLPINATDVDYTTNMIYFTIDFNQDFRLGYKGVTDGKGVFSTRLSSLKTIRAPYRKEFSITATDDGFPKLNSTATLIVTVMDNVDNLSGENTSPKCNGAIGKSFNILLLLIIHASLHLN</sequence>
<dbReference type="GO" id="GO:0016020">
    <property type="term" value="C:membrane"/>
    <property type="evidence" value="ECO:0007669"/>
    <property type="project" value="InterPro"/>
</dbReference>
<evidence type="ECO:0000313" key="4">
    <source>
        <dbReference type="Proteomes" id="UP000327044"/>
    </source>
</evidence>
<organism evidence="3 4">
    <name type="scientific">Photinus pyralis</name>
    <name type="common">Common eastern firefly</name>
    <name type="synonym">Lampyris pyralis</name>
    <dbReference type="NCBI Taxonomy" id="7054"/>
    <lineage>
        <taxon>Eukaryota</taxon>
        <taxon>Metazoa</taxon>
        <taxon>Ecdysozoa</taxon>
        <taxon>Arthropoda</taxon>
        <taxon>Hexapoda</taxon>
        <taxon>Insecta</taxon>
        <taxon>Pterygota</taxon>
        <taxon>Neoptera</taxon>
        <taxon>Endopterygota</taxon>
        <taxon>Coleoptera</taxon>
        <taxon>Polyphaga</taxon>
        <taxon>Elateriformia</taxon>
        <taxon>Elateroidea</taxon>
        <taxon>Lampyridae</taxon>
        <taxon>Lampyrinae</taxon>
        <taxon>Photinus</taxon>
    </lineage>
</organism>